<keyword evidence="1" id="KW-0812">Transmembrane</keyword>
<proteinExistence type="predicted"/>
<dbReference type="HOGENOM" id="CLU_035509_7_3_1"/>
<keyword evidence="1" id="KW-1133">Transmembrane helix</keyword>
<reference evidence="3 4" key="1">
    <citation type="submission" date="2014-04" db="EMBL/GenBank/DDBJ databases">
        <title>Evolutionary Origins and Diversification of the Mycorrhizal Mutualists.</title>
        <authorList>
            <consortium name="DOE Joint Genome Institute"/>
            <consortium name="Mycorrhizal Genomics Consortium"/>
            <person name="Kohler A."/>
            <person name="Kuo A."/>
            <person name="Nagy L.G."/>
            <person name="Floudas D."/>
            <person name="Copeland A."/>
            <person name="Barry K.W."/>
            <person name="Cichocki N."/>
            <person name="Veneault-Fourrey C."/>
            <person name="LaButti K."/>
            <person name="Lindquist E.A."/>
            <person name="Lipzen A."/>
            <person name="Lundell T."/>
            <person name="Morin E."/>
            <person name="Murat C."/>
            <person name="Riley R."/>
            <person name="Ohm R."/>
            <person name="Sun H."/>
            <person name="Tunlid A."/>
            <person name="Henrissat B."/>
            <person name="Grigoriev I.V."/>
            <person name="Hibbett D.S."/>
            <person name="Martin F."/>
        </authorList>
    </citation>
    <scope>NUCLEOTIDE SEQUENCE [LARGE SCALE GENOMIC DNA]</scope>
    <source>
        <strain evidence="3 4">FD-317 M1</strain>
    </source>
</reference>
<feature type="transmembrane region" description="Helical" evidence="1">
    <location>
        <begin position="15"/>
        <end position="32"/>
    </location>
</feature>
<evidence type="ECO:0000259" key="2">
    <source>
        <dbReference type="Pfam" id="PF20151"/>
    </source>
</evidence>
<evidence type="ECO:0000256" key="1">
    <source>
        <dbReference type="SAM" id="Phobius"/>
    </source>
</evidence>
<feature type="transmembrane region" description="Helical" evidence="1">
    <location>
        <begin position="222"/>
        <end position="242"/>
    </location>
</feature>
<dbReference type="AlphaFoldDB" id="A0A0D0C7J0"/>
<dbReference type="Proteomes" id="UP000053593">
    <property type="component" value="Unassembled WGS sequence"/>
</dbReference>
<feature type="transmembrane region" description="Helical" evidence="1">
    <location>
        <begin position="180"/>
        <end position="201"/>
    </location>
</feature>
<dbReference type="Pfam" id="PF20151">
    <property type="entry name" value="DUF6533"/>
    <property type="match status" value="1"/>
</dbReference>
<protein>
    <recommendedName>
        <fullName evidence="2">DUF6533 domain-containing protein</fullName>
    </recommendedName>
</protein>
<gene>
    <name evidence="3" type="ORF">GYMLUDRAFT_40417</name>
</gene>
<evidence type="ECO:0000313" key="4">
    <source>
        <dbReference type="Proteomes" id="UP000053593"/>
    </source>
</evidence>
<feature type="transmembrane region" description="Helical" evidence="1">
    <location>
        <begin position="127"/>
        <end position="146"/>
    </location>
</feature>
<feature type="transmembrane region" description="Helical" evidence="1">
    <location>
        <begin position="94"/>
        <end position="115"/>
    </location>
</feature>
<feature type="domain" description="DUF6533" evidence="2">
    <location>
        <begin position="24"/>
        <end position="65"/>
    </location>
</feature>
<dbReference type="OrthoDB" id="3261349at2759"/>
<accession>A0A0D0C7J0</accession>
<feature type="transmembrane region" description="Helical" evidence="1">
    <location>
        <begin position="53"/>
        <end position="74"/>
    </location>
</feature>
<name>A0A0D0C7J0_9AGAR</name>
<keyword evidence="4" id="KW-1185">Reference proteome</keyword>
<dbReference type="EMBL" id="KN834762">
    <property type="protein sequence ID" value="KIK64156.1"/>
    <property type="molecule type" value="Genomic_DNA"/>
</dbReference>
<keyword evidence="1" id="KW-0472">Membrane</keyword>
<sequence>MSQLDPRDVQIQMNWTHYVGLMQIVILIYDWFLTLDQEVELIWQCPSKTRLPVILFFSNRYLTLLGNIPITVLFFWSKPINSDNPELGSRYFDFYVQTLLALVQLNIFVLFTLRVTALYGGSGWIKLFLFVLGLAVTCNSIVHLALADRQPFVDIKTLSVLNQIGNIPIFTTSQGLDFTFVWVGNFIFDLCVFSLTVWRTIDIYRSTYIQGGIGTVIIRDGLMYFGIITLVTLGNLLVFVLGTELLKGLLTIPSNSLSSLLMSHMMLNLREDNEYTMNHSVPTQLSEILFN</sequence>
<evidence type="ECO:0000313" key="3">
    <source>
        <dbReference type="EMBL" id="KIK64156.1"/>
    </source>
</evidence>
<dbReference type="InterPro" id="IPR045340">
    <property type="entry name" value="DUF6533"/>
</dbReference>
<organism evidence="3 4">
    <name type="scientific">Collybiopsis luxurians FD-317 M1</name>
    <dbReference type="NCBI Taxonomy" id="944289"/>
    <lineage>
        <taxon>Eukaryota</taxon>
        <taxon>Fungi</taxon>
        <taxon>Dikarya</taxon>
        <taxon>Basidiomycota</taxon>
        <taxon>Agaricomycotina</taxon>
        <taxon>Agaricomycetes</taxon>
        <taxon>Agaricomycetidae</taxon>
        <taxon>Agaricales</taxon>
        <taxon>Marasmiineae</taxon>
        <taxon>Omphalotaceae</taxon>
        <taxon>Collybiopsis</taxon>
        <taxon>Collybiopsis luxurians</taxon>
    </lineage>
</organism>